<evidence type="ECO:0000313" key="2">
    <source>
        <dbReference type="Proteomes" id="UP001267710"/>
    </source>
</evidence>
<dbReference type="PANTHER" id="PTHR34290">
    <property type="entry name" value="SI:CH73-390P7.2"/>
    <property type="match status" value="1"/>
</dbReference>
<gene>
    <name evidence="1" type="ORF">QE399_002316</name>
</gene>
<reference evidence="1 2" key="1">
    <citation type="submission" date="2023-08" db="EMBL/GenBank/DDBJ databases">
        <title>Functional and genomic diversity of the sorghum phyllosphere microbiome.</title>
        <authorList>
            <person name="Shade A."/>
        </authorList>
    </citation>
    <scope>NUCLEOTIDE SEQUENCE [LARGE SCALE GENOMIC DNA]</scope>
    <source>
        <strain evidence="1 2">SORGH_AS_0335</strain>
    </source>
</reference>
<proteinExistence type="predicted"/>
<name>A0ABU1IBQ1_9BURK</name>
<comment type="caution">
    <text evidence="1">The sequence shown here is derived from an EMBL/GenBank/DDBJ whole genome shotgun (WGS) entry which is preliminary data.</text>
</comment>
<protein>
    <submittedName>
        <fullName evidence="1">DCC family thiol-disulfide oxidoreductase YuxK</fullName>
    </submittedName>
</protein>
<dbReference type="InterPro" id="IPR007263">
    <property type="entry name" value="DCC1-like"/>
</dbReference>
<dbReference type="InterPro" id="IPR044691">
    <property type="entry name" value="DCC1_Trx"/>
</dbReference>
<dbReference type="RefSeq" id="WP_309828905.1">
    <property type="nucleotide sequence ID" value="NZ_JAVIZX010000001.1"/>
</dbReference>
<dbReference type="Pfam" id="PF04134">
    <property type="entry name" value="DCC1-like"/>
    <property type="match status" value="1"/>
</dbReference>
<sequence length="149" mass="16519">MSSQTYPLTLYYDSHCPLCVAEMDHLRHRDAAGQLRFSDIWAPDFEGPPAGCTQQDLLTLIHARCADGTVVRGVEVFRRAYEAVGLGWVTHATRWPLLGRLADAAYPVLARNRHRIPRPLVQALFTPALRRAAEAAAARRCPADGGCRL</sequence>
<dbReference type="EMBL" id="JAVIZX010000001">
    <property type="protein sequence ID" value="MDR6214627.1"/>
    <property type="molecule type" value="Genomic_DNA"/>
</dbReference>
<dbReference type="PANTHER" id="PTHR34290:SF2">
    <property type="entry name" value="OS04G0668800 PROTEIN"/>
    <property type="match status" value="1"/>
</dbReference>
<dbReference type="Proteomes" id="UP001267710">
    <property type="component" value="Unassembled WGS sequence"/>
</dbReference>
<accession>A0ABU1IBQ1</accession>
<organism evidence="1 2">
    <name type="scientific">Paracidovorax wautersii</name>
    <dbReference type="NCBI Taxonomy" id="1177982"/>
    <lineage>
        <taxon>Bacteria</taxon>
        <taxon>Pseudomonadati</taxon>
        <taxon>Pseudomonadota</taxon>
        <taxon>Betaproteobacteria</taxon>
        <taxon>Burkholderiales</taxon>
        <taxon>Comamonadaceae</taxon>
        <taxon>Paracidovorax</taxon>
    </lineage>
</organism>
<keyword evidence="2" id="KW-1185">Reference proteome</keyword>
<evidence type="ECO:0000313" key="1">
    <source>
        <dbReference type="EMBL" id="MDR6214627.1"/>
    </source>
</evidence>